<organism evidence="9 10">
    <name type="scientific">Colocasia esculenta</name>
    <name type="common">Wild taro</name>
    <name type="synonym">Arum esculentum</name>
    <dbReference type="NCBI Taxonomy" id="4460"/>
    <lineage>
        <taxon>Eukaryota</taxon>
        <taxon>Viridiplantae</taxon>
        <taxon>Streptophyta</taxon>
        <taxon>Embryophyta</taxon>
        <taxon>Tracheophyta</taxon>
        <taxon>Spermatophyta</taxon>
        <taxon>Magnoliopsida</taxon>
        <taxon>Liliopsida</taxon>
        <taxon>Araceae</taxon>
        <taxon>Aroideae</taxon>
        <taxon>Colocasieae</taxon>
        <taxon>Colocasia</taxon>
    </lineage>
</organism>
<dbReference type="PROSITE" id="PS50843">
    <property type="entry name" value="EXPANSIN_CBD"/>
    <property type="match status" value="1"/>
</dbReference>
<dbReference type="SUPFAM" id="SSF50685">
    <property type="entry name" value="Barwin-like endoglucanases"/>
    <property type="match status" value="1"/>
</dbReference>
<comment type="caution">
    <text evidence="9">The sequence shown here is derived from an EMBL/GenBank/DDBJ whole genome shotgun (WGS) entry which is preliminary data.</text>
</comment>
<keyword evidence="10" id="KW-1185">Reference proteome</keyword>
<dbReference type="Gene3D" id="2.40.40.10">
    <property type="entry name" value="RlpA-like domain"/>
    <property type="match status" value="1"/>
</dbReference>
<dbReference type="OrthoDB" id="5823761at2759"/>
<keyword evidence="5" id="KW-0961">Cell wall biogenesis/degradation</keyword>
<evidence type="ECO:0000256" key="1">
    <source>
        <dbReference type="ARBA" id="ARBA00005392"/>
    </source>
</evidence>
<name>A0A843UL11_COLES</name>
<proteinExistence type="inferred from homology"/>
<evidence type="ECO:0000259" key="7">
    <source>
        <dbReference type="PROSITE" id="PS50842"/>
    </source>
</evidence>
<gene>
    <name evidence="9" type="ORF">Taro_016543</name>
</gene>
<dbReference type="AlphaFoldDB" id="A0A843UL11"/>
<dbReference type="InterPro" id="IPR002963">
    <property type="entry name" value="Expansin"/>
</dbReference>
<feature type="region of interest" description="Disordered" evidence="6">
    <location>
        <begin position="1"/>
        <end position="33"/>
    </location>
</feature>
<dbReference type="SMART" id="SM00837">
    <property type="entry name" value="DPBB_1"/>
    <property type="match status" value="1"/>
</dbReference>
<dbReference type="InterPro" id="IPR007112">
    <property type="entry name" value="Expansin/allergen_DPBB_dom"/>
</dbReference>
<dbReference type="InterPro" id="IPR007118">
    <property type="entry name" value="Expan_Lol_pI"/>
</dbReference>
<dbReference type="Gene3D" id="2.60.40.760">
    <property type="entry name" value="Expansin, cellulose-binding-like domain"/>
    <property type="match status" value="1"/>
</dbReference>
<dbReference type="GO" id="GO:0009664">
    <property type="term" value="P:plant-type cell wall organization"/>
    <property type="evidence" value="ECO:0007669"/>
    <property type="project" value="InterPro"/>
</dbReference>
<reference evidence="9" key="1">
    <citation type="submission" date="2017-07" db="EMBL/GenBank/DDBJ databases">
        <title>Taro Niue Genome Assembly and Annotation.</title>
        <authorList>
            <person name="Atibalentja N."/>
            <person name="Keating K."/>
            <person name="Fields C.J."/>
        </authorList>
    </citation>
    <scope>NUCLEOTIDE SEQUENCE</scope>
    <source>
        <strain evidence="9">Niue_2</strain>
        <tissue evidence="9">Leaf</tissue>
    </source>
</reference>
<evidence type="ECO:0000256" key="3">
    <source>
        <dbReference type="ARBA" id="ARBA00022525"/>
    </source>
</evidence>
<evidence type="ECO:0000256" key="2">
    <source>
        <dbReference type="ARBA" id="ARBA00022512"/>
    </source>
</evidence>
<sequence length="190" mass="20647">MGGHTSRVTKQVRREHCSQKMLSTKAPSPQPAAEGAAGSVIVTVTATNLFLPSIKPSNNGGWCNPPLRHFDNQPAFLKIGQLKAGIVPVLFRRVPCVKSGGIKFEIKGNKYWFSILVYNIGGAGNVHTVAVKWAKIRWIAMWGAKWLVQGQTTLVGQTLSFLVTASNGRTVRSDGVAPASWQFGWMCEGK</sequence>
<keyword evidence="2 5" id="KW-0134">Cell wall</keyword>
<protein>
    <recommendedName>
        <fullName evidence="5">Expansin</fullName>
    </recommendedName>
</protein>
<dbReference type="PANTHER" id="PTHR31867">
    <property type="entry name" value="EXPANSIN-A15"/>
    <property type="match status" value="1"/>
</dbReference>
<evidence type="ECO:0000313" key="10">
    <source>
        <dbReference type="Proteomes" id="UP000652761"/>
    </source>
</evidence>
<dbReference type="PRINTS" id="PR01226">
    <property type="entry name" value="EXPANSIN"/>
</dbReference>
<feature type="domain" description="Expansin-like CBD" evidence="8">
    <location>
        <begin position="111"/>
        <end position="189"/>
    </location>
</feature>
<dbReference type="SUPFAM" id="SSF49590">
    <property type="entry name" value="PHL pollen allergen"/>
    <property type="match status" value="1"/>
</dbReference>
<evidence type="ECO:0000256" key="5">
    <source>
        <dbReference type="RuleBase" id="RU365023"/>
    </source>
</evidence>
<feature type="domain" description="Expansin-like EG45" evidence="7">
    <location>
        <begin position="17"/>
        <end position="101"/>
    </location>
</feature>
<dbReference type="Pfam" id="PF01357">
    <property type="entry name" value="Expansin_C"/>
    <property type="match status" value="1"/>
</dbReference>
<keyword evidence="3 5" id="KW-0964">Secreted</keyword>
<accession>A0A843UL11</accession>
<comment type="similarity">
    <text evidence="1 5">Belongs to the expansin family. Expansin A subfamily.</text>
</comment>
<dbReference type="EMBL" id="NMUH01000736">
    <property type="protein sequence ID" value="MQL84051.1"/>
    <property type="molecule type" value="Genomic_DNA"/>
</dbReference>
<dbReference type="PROSITE" id="PS50842">
    <property type="entry name" value="EXPANSIN_EG45"/>
    <property type="match status" value="1"/>
</dbReference>
<dbReference type="InterPro" id="IPR036908">
    <property type="entry name" value="RlpA-like_sf"/>
</dbReference>
<dbReference type="InterPro" id="IPR007117">
    <property type="entry name" value="Expansin_CBD"/>
</dbReference>
<dbReference type="InterPro" id="IPR036749">
    <property type="entry name" value="Expansin_CBD_sf"/>
</dbReference>
<evidence type="ECO:0000313" key="9">
    <source>
        <dbReference type="EMBL" id="MQL84051.1"/>
    </source>
</evidence>
<keyword evidence="4" id="KW-0472">Membrane</keyword>
<dbReference type="PRINTS" id="PR01225">
    <property type="entry name" value="EXPANSNFAMLY"/>
</dbReference>
<dbReference type="GO" id="GO:0016020">
    <property type="term" value="C:membrane"/>
    <property type="evidence" value="ECO:0007669"/>
    <property type="project" value="UniProtKB-SubCell"/>
</dbReference>
<evidence type="ECO:0000256" key="6">
    <source>
        <dbReference type="SAM" id="MobiDB-lite"/>
    </source>
</evidence>
<comment type="subcellular location">
    <subcellularLocation>
        <location evidence="5">Secreted</location>
        <location evidence="5">Cell wall</location>
    </subcellularLocation>
    <subcellularLocation>
        <location evidence="5">Membrane</location>
        <topology evidence="5">Peripheral membrane protein</topology>
    </subcellularLocation>
</comment>
<evidence type="ECO:0000259" key="8">
    <source>
        <dbReference type="PROSITE" id="PS50843"/>
    </source>
</evidence>
<evidence type="ECO:0000256" key="4">
    <source>
        <dbReference type="ARBA" id="ARBA00023136"/>
    </source>
</evidence>
<comment type="function">
    <text evidence="5">Causes loosening and extension of plant cell walls by disrupting non-covalent bonding between cellulose microfibrils and matrix glucans. No enzymatic activity has been found.</text>
</comment>
<dbReference type="Proteomes" id="UP000652761">
    <property type="component" value="Unassembled WGS sequence"/>
</dbReference>
<dbReference type="GO" id="GO:0005576">
    <property type="term" value="C:extracellular region"/>
    <property type="evidence" value="ECO:0007669"/>
    <property type="project" value="InterPro"/>
</dbReference>